<dbReference type="PROSITE" id="PS51375">
    <property type="entry name" value="PPR"/>
    <property type="match status" value="4"/>
</dbReference>
<dbReference type="GO" id="GO:0009451">
    <property type="term" value="P:RNA modification"/>
    <property type="evidence" value="ECO:0007669"/>
    <property type="project" value="InterPro"/>
</dbReference>
<dbReference type="GO" id="GO:0003723">
    <property type="term" value="F:RNA binding"/>
    <property type="evidence" value="ECO:0007669"/>
    <property type="project" value="InterPro"/>
</dbReference>
<dbReference type="FunFam" id="1.25.40.10:FF:000090">
    <property type="entry name" value="Pentatricopeptide repeat-containing protein, chloroplastic"/>
    <property type="match status" value="1"/>
</dbReference>
<dbReference type="InterPro" id="IPR002885">
    <property type="entry name" value="PPR_rpt"/>
</dbReference>
<dbReference type="InterPro" id="IPR011990">
    <property type="entry name" value="TPR-like_helical_dom_sf"/>
</dbReference>
<evidence type="ECO:0000313" key="3">
    <source>
        <dbReference type="EMBL" id="CAL1387908.1"/>
    </source>
</evidence>
<feature type="repeat" description="PPR" evidence="2">
    <location>
        <begin position="85"/>
        <end position="119"/>
    </location>
</feature>
<evidence type="ECO:0000313" key="4">
    <source>
        <dbReference type="Proteomes" id="UP001497516"/>
    </source>
</evidence>
<feature type="repeat" description="PPR" evidence="2">
    <location>
        <begin position="321"/>
        <end position="355"/>
    </location>
</feature>
<dbReference type="Pfam" id="PF20431">
    <property type="entry name" value="E_motif"/>
    <property type="match status" value="1"/>
</dbReference>
<dbReference type="PANTHER" id="PTHR47926">
    <property type="entry name" value="PENTATRICOPEPTIDE REPEAT-CONTAINING PROTEIN"/>
    <property type="match status" value="1"/>
</dbReference>
<accession>A0AAV2EQP2</accession>
<dbReference type="InterPro" id="IPR046960">
    <property type="entry name" value="PPR_At4g14850-like_plant"/>
</dbReference>
<feature type="repeat" description="PPR" evidence="2">
    <location>
        <begin position="186"/>
        <end position="220"/>
    </location>
</feature>
<dbReference type="NCBIfam" id="TIGR00756">
    <property type="entry name" value="PPR"/>
    <property type="match status" value="4"/>
</dbReference>
<evidence type="ECO:0008006" key="5">
    <source>
        <dbReference type="Google" id="ProtNLM"/>
    </source>
</evidence>
<evidence type="ECO:0000256" key="2">
    <source>
        <dbReference type="PROSITE-ProRule" id="PRU00708"/>
    </source>
</evidence>
<dbReference type="Pfam" id="PF13041">
    <property type="entry name" value="PPR_2"/>
    <property type="match status" value="2"/>
</dbReference>
<reference evidence="3 4" key="1">
    <citation type="submission" date="2024-04" db="EMBL/GenBank/DDBJ databases">
        <authorList>
            <person name="Fracassetti M."/>
        </authorList>
    </citation>
    <scope>NUCLEOTIDE SEQUENCE [LARGE SCALE GENOMIC DNA]</scope>
</reference>
<dbReference type="Gene3D" id="1.25.40.10">
    <property type="entry name" value="Tetratricopeptide repeat domain"/>
    <property type="match status" value="3"/>
</dbReference>
<dbReference type="PANTHER" id="PTHR47926:SF483">
    <property type="entry name" value="TETRATRICOPEPTIDE-LIKE HELICAL DOMAIN SUPERFAMILY"/>
    <property type="match status" value="1"/>
</dbReference>
<protein>
    <recommendedName>
        <fullName evidence="5">Pentatricopeptide repeat-containing protein</fullName>
    </recommendedName>
</protein>
<dbReference type="AlphaFoldDB" id="A0AAV2EQP2"/>
<dbReference type="FunFam" id="1.25.40.10:FF:000348">
    <property type="entry name" value="Pentatricopeptide repeat-containing protein chloroplastic"/>
    <property type="match status" value="1"/>
</dbReference>
<name>A0AAV2EQP2_9ROSI</name>
<sequence>MLATISCRLSSLLCKNGVQNETLISILARCSSLPQLKQIHALVITLCLPQVDTFVSKIESFSQSVNSNCIDYCYRVLLRLSNPAPTFAWNAVVRSYSATKSPSRALSAFVQMLRAGVPPDHLTYPFLFKASSRLFELKLGVSVHARTTKTGYDSDRYIANSMVHMYASCKDIVRARMVFDEIPVKNLVSWNSMVDGYAKCGDMVLARQVFDLMHERDVVSWSSLIDGYVKAGGFKEAMVMFEKMQEVAETKANEVTMVSVLSACAHLGELEKGRAIHDYITHNFLPKTLVLQTSLVDMYAKCGAIEEALKVFREFPVEKTDVLIWNAMIGGLSTHGLLEEGLHLFAEMQKAGIKPDEITYLCLLSACAHRGLVNEAWYFFDCLEKHGMAAKSEHYACLVDMLARAGQVAEAYEFLGRMPVEPTPSMLGALFNGCLNHKRLDLAELIGRKLIEMQPDNDGRYVGLANVYAEVRRWDECRDTRGAMERKGVKKTTGYSLVV</sequence>
<feature type="repeat" description="PPR" evidence="2">
    <location>
        <begin position="356"/>
        <end position="390"/>
    </location>
</feature>
<organism evidence="3 4">
    <name type="scientific">Linum trigynum</name>
    <dbReference type="NCBI Taxonomy" id="586398"/>
    <lineage>
        <taxon>Eukaryota</taxon>
        <taxon>Viridiplantae</taxon>
        <taxon>Streptophyta</taxon>
        <taxon>Embryophyta</taxon>
        <taxon>Tracheophyta</taxon>
        <taxon>Spermatophyta</taxon>
        <taxon>Magnoliopsida</taxon>
        <taxon>eudicotyledons</taxon>
        <taxon>Gunneridae</taxon>
        <taxon>Pentapetalae</taxon>
        <taxon>rosids</taxon>
        <taxon>fabids</taxon>
        <taxon>Malpighiales</taxon>
        <taxon>Linaceae</taxon>
        <taxon>Linum</taxon>
    </lineage>
</organism>
<dbReference type="SUPFAM" id="SSF48452">
    <property type="entry name" value="TPR-like"/>
    <property type="match status" value="1"/>
</dbReference>
<dbReference type="Pfam" id="PF01535">
    <property type="entry name" value="PPR"/>
    <property type="match status" value="4"/>
</dbReference>
<proteinExistence type="predicted"/>
<dbReference type="EMBL" id="OZ034818">
    <property type="protein sequence ID" value="CAL1387908.1"/>
    <property type="molecule type" value="Genomic_DNA"/>
</dbReference>
<dbReference type="InterPro" id="IPR046848">
    <property type="entry name" value="E_motif"/>
</dbReference>
<gene>
    <name evidence="3" type="ORF">LTRI10_LOCUS28860</name>
</gene>
<evidence type="ECO:0000256" key="1">
    <source>
        <dbReference type="ARBA" id="ARBA00022737"/>
    </source>
</evidence>
<dbReference type="Proteomes" id="UP001497516">
    <property type="component" value="Chromosome 5"/>
</dbReference>
<keyword evidence="4" id="KW-1185">Reference proteome</keyword>
<keyword evidence="1" id="KW-0677">Repeat</keyword>